<dbReference type="EMBL" id="UINC01009463">
    <property type="protein sequence ID" value="SVA42433.1"/>
    <property type="molecule type" value="Genomic_DNA"/>
</dbReference>
<feature type="non-terminal residue" evidence="1">
    <location>
        <position position="33"/>
    </location>
</feature>
<accession>A0A381VSB8</accession>
<proteinExistence type="predicted"/>
<dbReference type="AlphaFoldDB" id="A0A381VSB8"/>
<reference evidence="1" key="1">
    <citation type="submission" date="2018-05" db="EMBL/GenBank/DDBJ databases">
        <authorList>
            <person name="Lanie J.A."/>
            <person name="Ng W.-L."/>
            <person name="Kazmierczak K.M."/>
            <person name="Andrzejewski T.M."/>
            <person name="Davidsen T.M."/>
            <person name="Wayne K.J."/>
            <person name="Tettelin H."/>
            <person name="Glass J.I."/>
            <person name="Rusch D."/>
            <person name="Podicherti R."/>
            <person name="Tsui H.-C.T."/>
            <person name="Winkler M.E."/>
        </authorList>
    </citation>
    <scope>NUCLEOTIDE SEQUENCE</scope>
</reference>
<sequence length="33" mass="3847">MDLFFSSEIHTTVNGQKYFDPLHTSLHNLMLPL</sequence>
<name>A0A381VSB8_9ZZZZ</name>
<organism evidence="1">
    <name type="scientific">marine metagenome</name>
    <dbReference type="NCBI Taxonomy" id="408172"/>
    <lineage>
        <taxon>unclassified sequences</taxon>
        <taxon>metagenomes</taxon>
        <taxon>ecological metagenomes</taxon>
    </lineage>
</organism>
<gene>
    <name evidence="1" type="ORF">METZ01_LOCUS95287</name>
</gene>
<protein>
    <submittedName>
        <fullName evidence="1">Uncharacterized protein</fullName>
    </submittedName>
</protein>
<evidence type="ECO:0000313" key="1">
    <source>
        <dbReference type="EMBL" id="SVA42433.1"/>
    </source>
</evidence>